<dbReference type="Proteomes" id="UP001556636">
    <property type="component" value="Unassembled WGS sequence"/>
</dbReference>
<evidence type="ECO:0000256" key="2">
    <source>
        <dbReference type="ARBA" id="ARBA00009477"/>
    </source>
</evidence>
<comment type="caution">
    <text evidence="13">The sequence shown here is derived from an EMBL/GenBank/DDBJ whole genome shotgun (WGS) entry which is preliminary data.</text>
</comment>
<dbReference type="InterPro" id="IPR050739">
    <property type="entry name" value="MFP"/>
</dbReference>
<accession>A0ABV3RZE8</accession>
<evidence type="ECO:0000256" key="9">
    <source>
        <dbReference type="RuleBase" id="RU365093"/>
    </source>
</evidence>
<evidence type="ECO:0000259" key="11">
    <source>
        <dbReference type="Pfam" id="PF25994"/>
    </source>
</evidence>
<dbReference type="PANTHER" id="PTHR30386">
    <property type="entry name" value="MEMBRANE FUSION SUBUNIT OF EMRAB-TOLC MULTIDRUG EFFLUX PUMP"/>
    <property type="match status" value="1"/>
</dbReference>
<name>A0ABV3RZE8_9GAMM</name>
<evidence type="ECO:0000256" key="6">
    <source>
        <dbReference type="ARBA" id="ARBA00022692"/>
    </source>
</evidence>
<evidence type="ECO:0000256" key="7">
    <source>
        <dbReference type="ARBA" id="ARBA00022989"/>
    </source>
</evidence>
<dbReference type="Gene3D" id="2.40.30.170">
    <property type="match status" value="1"/>
</dbReference>
<dbReference type="PANTHER" id="PTHR30386:SF26">
    <property type="entry name" value="TRANSPORT PROTEIN COMB"/>
    <property type="match status" value="1"/>
</dbReference>
<organism evidence="13 14">
    <name type="scientific">Spiribacter roseus</name>
    <dbReference type="NCBI Taxonomy" id="1855875"/>
    <lineage>
        <taxon>Bacteria</taxon>
        <taxon>Pseudomonadati</taxon>
        <taxon>Pseudomonadota</taxon>
        <taxon>Gammaproteobacteria</taxon>
        <taxon>Chromatiales</taxon>
        <taxon>Ectothiorhodospiraceae</taxon>
        <taxon>Spiribacter</taxon>
    </lineage>
</organism>
<feature type="domain" description="AprE-like beta-barrel" evidence="12">
    <location>
        <begin position="323"/>
        <end position="412"/>
    </location>
</feature>
<keyword evidence="3 9" id="KW-0813">Transport</keyword>
<evidence type="ECO:0000256" key="10">
    <source>
        <dbReference type="SAM" id="Coils"/>
    </source>
</evidence>
<dbReference type="InterPro" id="IPR058982">
    <property type="entry name" value="Beta-barrel_AprE"/>
</dbReference>
<comment type="similarity">
    <text evidence="2 9">Belongs to the membrane fusion protein (MFP) (TC 8.A.1) family.</text>
</comment>
<evidence type="ECO:0000256" key="4">
    <source>
        <dbReference type="ARBA" id="ARBA00022475"/>
    </source>
</evidence>
<dbReference type="EMBL" id="JBAKFG010000003">
    <property type="protein sequence ID" value="MEX0373537.1"/>
    <property type="molecule type" value="Genomic_DNA"/>
</dbReference>
<dbReference type="Pfam" id="PF26002">
    <property type="entry name" value="Beta-barrel_AprE"/>
    <property type="match status" value="1"/>
</dbReference>
<keyword evidence="4 9" id="KW-1003">Cell membrane</keyword>
<proteinExistence type="inferred from homology"/>
<evidence type="ECO:0000256" key="5">
    <source>
        <dbReference type="ARBA" id="ARBA00022519"/>
    </source>
</evidence>
<keyword evidence="8 9" id="KW-0472">Membrane</keyword>
<evidence type="ECO:0000256" key="8">
    <source>
        <dbReference type="ARBA" id="ARBA00023136"/>
    </source>
</evidence>
<protein>
    <recommendedName>
        <fullName evidence="9">Membrane fusion protein (MFP) family protein</fullName>
    </recommendedName>
</protein>
<keyword evidence="6 9" id="KW-0812">Transmembrane</keyword>
<keyword evidence="10" id="KW-0175">Coiled coil</keyword>
<feature type="coiled-coil region" evidence="10">
    <location>
        <begin position="211"/>
        <end position="274"/>
    </location>
</feature>
<sequence>MIRRAGFSEFIDQYGAGRRARGSVLLLAIILLLCSAAIWAHLTEIDEVTRAQGTVVPSQNLQVIQTFEGGVIEKIRVSRGDQVDKGDVLMTLGGNLFEGSFAESQQRLNTLRARRLRLEAEISGQDLSFDDALVANAQEVVATEKALYAARRSELNAELRVLERQRLQREQELSGEQIATQVARQGIQLARSEREILAPLVAQDLEPELELLQIDQRLNDLEGQLEQTQSEITRLSSAVAEVEDRKNSVRERFKAEALAELADVTAEISELEEMLPVRQDQMERTRVRSPVDGTVNRVLFSTVGGVARQGDELLEVVPGDESLLVEARVLPTDIGFIYPGQPVRVMLSAYDFARYGSLKGQVEVIGADAIEEPQTGDVYYPVEIRTEGQLLDGDGEPLTVMPGMVADVSILSGKRTVLDYLIEPVVKVRETAFRDR</sequence>
<feature type="transmembrane region" description="Helical" evidence="9">
    <location>
        <begin position="20"/>
        <end position="42"/>
    </location>
</feature>
<dbReference type="RefSeq" id="WP_367951754.1">
    <property type="nucleotide sequence ID" value="NZ_JBAKFG010000003.1"/>
</dbReference>
<dbReference type="InterPro" id="IPR058781">
    <property type="entry name" value="HH_AprE-like"/>
</dbReference>
<evidence type="ECO:0000313" key="14">
    <source>
        <dbReference type="Proteomes" id="UP001556636"/>
    </source>
</evidence>
<dbReference type="PRINTS" id="PR01490">
    <property type="entry name" value="RTXTOXIND"/>
</dbReference>
<keyword evidence="14" id="KW-1185">Reference proteome</keyword>
<feature type="domain" description="AprE-like long alpha-helical hairpin" evidence="11">
    <location>
        <begin position="100"/>
        <end position="281"/>
    </location>
</feature>
<feature type="coiled-coil region" evidence="10">
    <location>
        <begin position="145"/>
        <end position="172"/>
    </location>
</feature>
<dbReference type="NCBIfam" id="TIGR01843">
    <property type="entry name" value="type_I_hlyD"/>
    <property type="match status" value="1"/>
</dbReference>
<evidence type="ECO:0000313" key="13">
    <source>
        <dbReference type="EMBL" id="MEX0373537.1"/>
    </source>
</evidence>
<evidence type="ECO:0000256" key="1">
    <source>
        <dbReference type="ARBA" id="ARBA00004377"/>
    </source>
</evidence>
<comment type="subcellular location">
    <subcellularLocation>
        <location evidence="1 9">Cell inner membrane</location>
        <topology evidence="1 9">Single-pass membrane protein</topology>
    </subcellularLocation>
</comment>
<evidence type="ECO:0000259" key="12">
    <source>
        <dbReference type="Pfam" id="PF26002"/>
    </source>
</evidence>
<keyword evidence="7 9" id="KW-1133">Transmembrane helix</keyword>
<reference evidence="13 14" key="1">
    <citation type="submission" date="2024-02" db="EMBL/GenBank/DDBJ databases">
        <title>New especies of Spiribacter isolated from saline water.</title>
        <authorList>
            <person name="Leon M.J."/>
            <person name="De La Haba R."/>
            <person name="Sanchez-Porro C."/>
            <person name="Ventosa A."/>
        </authorList>
    </citation>
    <scope>NUCLEOTIDE SEQUENCE [LARGE SCALE GENOMIC DNA]</scope>
    <source>
        <strain evidence="14">ag22IC6-196</strain>
    </source>
</reference>
<evidence type="ECO:0000256" key="3">
    <source>
        <dbReference type="ARBA" id="ARBA00022448"/>
    </source>
</evidence>
<keyword evidence="5 9" id="KW-0997">Cell inner membrane</keyword>
<gene>
    <name evidence="13" type="ORF">V6X51_08860</name>
</gene>
<dbReference type="InterPro" id="IPR010129">
    <property type="entry name" value="T1SS_HlyD"/>
</dbReference>
<dbReference type="Pfam" id="PF25994">
    <property type="entry name" value="HH_AprE"/>
    <property type="match status" value="1"/>
</dbReference>